<evidence type="ECO:0000256" key="2">
    <source>
        <dbReference type="ARBA" id="ARBA00022679"/>
    </source>
</evidence>
<keyword evidence="1" id="KW-0489">Methyltransferase</keyword>
<dbReference type="PANTHER" id="PTHR43861">
    <property type="entry name" value="TRANS-ACONITATE 2-METHYLTRANSFERASE-RELATED"/>
    <property type="match status" value="1"/>
</dbReference>
<dbReference type="InterPro" id="IPR041698">
    <property type="entry name" value="Methyltransf_25"/>
</dbReference>
<evidence type="ECO:0000313" key="4">
    <source>
        <dbReference type="EMBL" id="KAJ9611374.1"/>
    </source>
</evidence>
<evidence type="ECO:0000256" key="1">
    <source>
        <dbReference type="ARBA" id="ARBA00022603"/>
    </source>
</evidence>
<dbReference type="EMBL" id="JAPDRK010000006">
    <property type="protein sequence ID" value="KAJ9611374.1"/>
    <property type="molecule type" value="Genomic_DNA"/>
</dbReference>
<dbReference type="Pfam" id="PF13649">
    <property type="entry name" value="Methyltransf_25"/>
    <property type="match status" value="1"/>
</dbReference>
<name>A0AA39CKK1_9EURO</name>
<protein>
    <recommendedName>
        <fullName evidence="3">Methyltransferase domain-containing protein</fullName>
    </recommendedName>
</protein>
<dbReference type="SUPFAM" id="SSF53335">
    <property type="entry name" value="S-adenosyl-L-methionine-dependent methyltransferases"/>
    <property type="match status" value="1"/>
</dbReference>
<dbReference type="GO" id="GO:0008168">
    <property type="term" value="F:methyltransferase activity"/>
    <property type="evidence" value="ECO:0007669"/>
    <property type="project" value="UniProtKB-KW"/>
</dbReference>
<reference evidence="4" key="1">
    <citation type="submission" date="2022-10" db="EMBL/GenBank/DDBJ databases">
        <title>Culturing micro-colonial fungi from biological soil crusts in the Mojave desert and describing Neophaeococcomyces mojavensis, and introducing the new genera and species Taxawa tesnikishii.</title>
        <authorList>
            <person name="Kurbessoian T."/>
            <person name="Stajich J.E."/>
        </authorList>
    </citation>
    <scope>NUCLEOTIDE SEQUENCE</scope>
    <source>
        <strain evidence="4">TK_41</strain>
    </source>
</reference>
<dbReference type="InterPro" id="IPR029063">
    <property type="entry name" value="SAM-dependent_MTases_sf"/>
</dbReference>
<dbReference type="GO" id="GO:0032259">
    <property type="term" value="P:methylation"/>
    <property type="evidence" value="ECO:0007669"/>
    <property type="project" value="UniProtKB-KW"/>
</dbReference>
<comment type="caution">
    <text evidence="4">The sequence shown here is derived from an EMBL/GenBank/DDBJ whole genome shotgun (WGS) entry which is preliminary data.</text>
</comment>
<sequence>MVHRHTEKVETVDPEEFAKFNLVDTYNKAKDIYPTFTEGDEGRQRALDWAMLELKSLVQSGNDQTSSNGARVPADIYCVDIGCAHGQPVVQIFAEQGFEVTGVDISNGLLDQARRNLAYLPNAHFELADMRDWSPAPTRADGNVDCIFTFYVFGHLPLVDYEAMVAKMAGWLRPKTGILVLATVAQMHGWVTTRAATFPSTSLTIQENTALLERNGCEVVRAWEEEWSSKTMATEDSRTHQFICARRK</sequence>
<feature type="domain" description="Methyltransferase" evidence="3">
    <location>
        <begin position="79"/>
        <end position="174"/>
    </location>
</feature>
<accession>A0AA39CKK1</accession>
<evidence type="ECO:0000313" key="5">
    <source>
        <dbReference type="Proteomes" id="UP001172673"/>
    </source>
</evidence>
<dbReference type="Gene3D" id="3.40.50.150">
    <property type="entry name" value="Vaccinia Virus protein VP39"/>
    <property type="match status" value="1"/>
</dbReference>
<keyword evidence="5" id="KW-1185">Reference proteome</keyword>
<organism evidence="4 5">
    <name type="scientific">Cladophialophora chaetospira</name>
    <dbReference type="NCBI Taxonomy" id="386627"/>
    <lineage>
        <taxon>Eukaryota</taxon>
        <taxon>Fungi</taxon>
        <taxon>Dikarya</taxon>
        <taxon>Ascomycota</taxon>
        <taxon>Pezizomycotina</taxon>
        <taxon>Eurotiomycetes</taxon>
        <taxon>Chaetothyriomycetidae</taxon>
        <taxon>Chaetothyriales</taxon>
        <taxon>Herpotrichiellaceae</taxon>
        <taxon>Cladophialophora</taxon>
    </lineage>
</organism>
<evidence type="ECO:0000259" key="3">
    <source>
        <dbReference type="Pfam" id="PF13649"/>
    </source>
</evidence>
<dbReference type="PANTHER" id="PTHR43861:SF1">
    <property type="entry name" value="TRANS-ACONITATE 2-METHYLTRANSFERASE"/>
    <property type="match status" value="1"/>
</dbReference>
<gene>
    <name evidence="4" type="ORF">H2200_004558</name>
</gene>
<keyword evidence="2" id="KW-0808">Transferase</keyword>
<dbReference type="AlphaFoldDB" id="A0AA39CKK1"/>
<dbReference type="Proteomes" id="UP001172673">
    <property type="component" value="Unassembled WGS sequence"/>
</dbReference>
<dbReference type="CDD" id="cd02440">
    <property type="entry name" value="AdoMet_MTases"/>
    <property type="match status" value="1"/>
</dbReference>
<proteinExistence type="predicted"/>